<dbReference type="GO" id="GO:0051537">
    <property type="term" value="F:2 iron, 2 sulfur cluster binding"/>
    <property type="evidence" value="ECO:0007669"/>
    <property type="project" value="UniProtKB-KW"/>
</dbReference>
<dbReference type="Pfam" id="PF00111">
    <property type="entry name" value="Fer2"/>
    <property type="match status" value="1"/>
</dbReference>
<evidence type="ECO:0000256" key="2">
    <source>
        <dbReference type="ARBA" id="ARBA00022448"/>
    </source>
</evidence>
<dbReference type="InterPro" id="IPR012675">
    <property type="entry name" value="Beta-grasp_dom_sf"/>
</dbReference>
<evidence type="ECO:0000256" key="4">
    <source>
        <dbReference type="ARBA" id="ARBA00022723"/>
    </source>
</evidence>
<dbReference type="InterPro" id="IPR036010">
    <property type="entry name" value="2Fe-2S_ferredoxin-like_sf"/>
</dbReference>
<evidence type="ECO:0000256" key="6">
    <source>
        <dbReference type="ARBA" id="ARBA00023004"/>
    </source>
</evidence>
<name>A0A7D5QN43_9EURY</name>
<evidence type="ECO:0000256" key="3">
    <source>
        <dbReference type="ARBA" id="ARBA00022714"/>
    </source>
</evidence>
<dbReference type="RefSeq" id="WP_179270489.1">
    <property type="nucleotide sequence ID" value="NZ_CP058579.1"/>
</dbReference>
<dbReference type="PROSITE" id="PS51085">
    <property type="entry name" value="2FE2S_FER_2"/>
    <property type="match status" value="1"/>
</dbReference>
<sequence>MVETYEVEFVNEGVTLEVSENESILDVGEEMGLSLPYRCRRGICGVCCASREEDGDVEQSEGMFLSESEKEDGYVLTCIGKPLSDLRIETNSSP</sequence>
<dbReference type="GeneID" id="56039822"/>
<dbReference type="SUPFAM" id="SSF54292">
    <property type="entry name" value="2Fe-2S ferredoxin-like"/>
    <property type="match status" value="1"/>
</dbReference>
<dbReference type="PANTHER" id="PTHR43112">
    <property type="entry name" value="FERREDOXIN"/>
    <property type="match status" value="1"/>
</dbReference>
<dbReference type="GO" id="GO:0046872">
    <property type="term" value="F:metal ion binding"/>
    <property type="evidence" value="ECO:0007669"/>
    <property type="project" value="UniProtKB-KW"/>
</dbReference>
<dbReference type="Proteomes" id="UP000509626">
    <property type="component" value="Chromosome"/>
</dbReference>
<comment type="similarity">
    <text evidence="1">Belongs to the 2Fe2S plant-type ferredoxin family.</text>
</comment>
<dbReference type="PANTHER" id="PTHR43112:SF3">
    <property type="entry name" value="FERREDOXIN-2, CHLOROPLASTIC"/>
    <property type="match status" value="1"/>
</dbReference>
<dbReference type="KEGG" id="halu:HUG12_20145"/>
<gene>
    <name evidence="10" type="ORF">HUG12_20145</name>
</gene>
<dbReference type="InterPro" id="IPR001041">
    <property type="entry name" value="2Fe-2S_ferredoxin-type"/>
</dbReference>
<evidence type="ECO:0000256" key="7">
    <source>
        <dbReference type="ARBA" id="ARBA00023014"/>
    </source>
</evidence>
<keyword evidence="4" id="KW-0479">Metal-binding</keyword>
<dbReference type="AlphaFoldDB" id="A0A7D5QN43"/>
<keyword evidence="6" id="KW-0408">Iron</keyword>
<proteinExistence type="inferred from homology"/>
<protein>
    <submittedName>
        <fullName evidence="10">2Fe-2S iron-sulfur cluster binding domain-containing protein</fullName>
    </submittedName>
</protein>
<evidence type="ECO:0000313" key="11">
    <source>
        <dbReference type="Proteomes" id="UP000509626"/>
    </source>
</evidence>
<dbReference type="NCBIfam" id="TIGR02008">
    <property type="entry name" value="fdx_plant"/>
    <property type="match status" value="1"/>
</dbReference>
<evidence type="ECO:0000256" key="1">
    <source>
        <dbReference type="ARBA" id="ARBA00007874"/>
    </source>
</evidence>
<reference evidence="10 11" key="1">
    <citation type="submission" date="2020-06" db="EMBL/GenBank/DDBJ databases">
        <title>NJ-3-1, isolated from saline soil.</title>
        <authorList>
            <person name="Cui H.L."/>
            <person name="Shi X."/>
        </authorList>
    </citation>
    <scope>NUCLEOTIDE SEQUENCE [LARGE SCALE GENOMIC DNA]</scope>
    <source>
        <strain evidence="10 11">NJ-3-1</strain>
    </source>
</reference>
<dbReference type="GO" id="GO:0022900">
    <property type="term" value="P:electron transport chain"/>
    <property type="evidence" value="ECO:0007669"/>
    <property type="project" value="InterPro"/>
</dbReference>
<keyword evidence="5" id="KW-0249">Electron transport</keyword>
<dbReference type="InterPro" id="IPR010241">
    <property type="entry name" value="Fd_pln"/>
</dbReference>
<dbReference type="GO" id="GO:0009055">
    <property type="term" value="F:electron transfer activity"/>
    <property type="evidence" value="ECO:0007669"/>
    <property type="project" value="InterPro"/>
</dbReference>
<dbReference type="CDD" id="cd00207">
    <property type="entry name" value="fer2"/>
    <property type="match status" value="1"/>
</dbReference>
<dbReference type="EMBL" id="CP058579">
    <property type="protein sequence ID" value="QLG63905.1"/>
    <property type="molecule type" value="Genomic_DNA"/>
</dbReference>
<evidence type="ECO:0000313" key="10">
    <source>
        <dbReference type="EMBL" id="QLG63905.1"/>
    </source>
</evidence>
<dbReference type="PROSITE" id="PS00197">
    <property type="entry name" value="2FE2S_FER_1"/>
    <property type="match status" value="1"/>
</dbReference>
<evidence type="ECO:0000256" key="5">
    <source>
        <dbReference type="ARBA" id="ARBA00022982"/>
    </source>
</evidence>
<dbReference type="InterPro" id="IPR006058">
    <property type="entry name" value="2Fe2S_fd_BS"/>
</dbReference>
<keyword evidence="11" id="KW-1185">Reference proteome</keyword>
<dbReference type="Gene3D" id="3.10.20.30">
    <property type="match status" value="1"/>
</dbReference>
<accession>A0A7D5QN43</accession>
<keyword evidence="7" id="KW-0411">Iron-sulfur</keyword>
<organism evidence="10 11">
    <name type="scientific">Halorarum salinum</name>
    <dbReference type="NCBI Taxonomy" id="2743089"/>
    <lineage>
        <taxon>Archaea</taxon>
        <taxon>Methanobacteriati</taxon>
        <taxon>Methanobacteriota</taxon>
        <taxon>Stenosarchaea group</taxon>
        <taxon>Halobacteria</taxon>
        <taxon>Halobacteriales</taxon>
        <taxon>Haloferacaceae</taxon>
        <taxon>Halorarum</taxon>
    </lineage>
</organism>
<keyword evidence="2" id="KW-0813">Transport</keyword>
<feature type="domain" description="2Fe-2S ferredoxin-type" evidence="9">
    <location>
        <begin position="5"/>
        <end position="94"/>
    </location>
</feature>
<comment type="cofactor">
    <cofactor evidence="8">
        <name>[2Fe-2S] cluster</name>
        <dbReference type="ChEBI" id="CHEBI:190135"/>
    </cofactor>
</comment>
<dbReference type="OrthoDB" id="235534at2157"/>
<keyword evidence="3" id="KW-0001">2Fe-2S</keyword>
<evidence type="ECO:0000259" key="9">
    <source>
        <dbReference type="PROSITE" id="PS51085"/>
    </source>
</evidence>
<evidence type="ECO:0000256" key="8">
    <source>
        <dbReference type="ARBA" id="ARBA00034078"/>
    </source>
</evidence>